<dbReference type="PROSITE" id="PS51257">
    <property type="entry name" value="PROKAR_LIPOPROTEIN"/>
    <property type="match status" value="1"/>
</dbReference>
<keyword evidence="4" id="KW-1185">Reference proteome</keyword>
<evidence type="ECO:0000256" key="1">
    <source>
        <dbReference type="SAM" id="MobiDB-lite"/>
    </source>
</evidence>
<dbReference type="InterPro" id="IPR028974">
    <property type="entry name" value="TSP_type-3_rpt"/>
</dbReference>
<dbReference type="Gene3D" id="4.10.1080.10">
    <property type="entry name" value="TSP type-3 repeat"/>
    <property type="match status" value="1"/>
</dbReference>
<feature type="compositionally biased region" description="Acidic residues" evidence="1">
    <location>
        <begin position="212"/>
        <end position="242"/>
    </location>
</feature>
<evidence type="ECO:0008006" key="5">
    <source>
        <dbReference type="Google" id="ProtNLM"/>
    </source>
</evidence>
<feature type="signal peptide" evidence="2">
    <location>
        <begin position="1"/>
        <end position="21"/>
    </location>
</feature>
<feature type="compositionally biased region" description="Polar residues" evidence="1">
    <location>
        <begin position="253"/>
        <end position="266"/>
    </location>
</feature>
<dbReference type="OrthoDB" id="1159446at2"/>
<dbReference type="AlphaFoldDB" id="A0A4Q9FSP0"/>
<feature type="chain" id="PRO_5020696958" description="Calcium-binding protein" evidence="2">
    <location>
        <begin position="22"/>
        <end position="335"/>
    </location>
</feature>
<comment type="caution">
    <text evidence="3">The sequence shown here is derived from an EMBL/GenBank/DDBJ whole genome shotgun (WGS) entry which is preliminary data.</text>
</comment>
<proteinExistence type="predicted"/>
<protein>
    <recommendedName>
        <fullName evidence="5">Calcium-binding protein</fullName>
    </recommendedName>
</protein>
<feature type="region of interest" description="Disordered" evidence="1">
    <location>
        <begin position="136"/>
        <end position="268"/>
    </location>
</feature>
<gene>
    <name evidence="3" type="ORF">EYD46_06070</name>
</gene>
<name>A0A4Q9FSP0_9FLAO</name>
<dbReference type="Proteomes" id="UP000292372">
    <property type="component" value="Unassembled WGS sequence"/>
</dbReference>
<dbReference type="EMBL" id="SIRS01000002">
    <property type="protein sequence ID" value="TBN17876.1"/>
    <property type="molecule type" value="Genomic_DNA"/>
</dbReference>
<sequence>MRSVFVLFLSCSFLLIFSCSDGDVIDFEFDFDDEFRACGESELLLFKTKEDPSETVSVLILNYTVDEIFSEDEENDSLVIEKTNVRFTYRTYDRIGLPDNDDLFCASIPAEGLNIVIDENDETATATIIRVLTEDDNDGIPSELEGPNGIDPLGDTDNDRVPNYLDDNSNDNSILDANGMIEEGFDTDGDGLPNFIDEDDDGDNVLTKNENPDPDDNGELSDALDTDGDGTPDYLDADDDGDGVLTRDEENDTQNQNPLDDITNSDIGPDYINPNVSNTIAAVSYREHDIIRTYVVRLIVSNINISFLGQDELDFGVLTGESNLSGSRVITPDFP</sequence>
<accession>A0A4Q9FSP0</accession>
<dbReference type="GO" id="GO:0005509">
    <property type="term" value="F:calcium ion binding"/>
    <property type="evidence" value="ECO:0007669"/>
    <property type="project" value="InterPro"/>
</dbReference>
<dbReference type="RefSeq" id="WP_130936166.1">
    <property type="nucleotide sequence ID" value="NZ_BMEE01000001.1"/>
</dbReference>
<evidence type="ECO:0000313" key="4">
    <source>
        <dbReference type="Proteomes" id="UP000292372"/>
    </source>
</evidence>
<reference evidence="3 4" key="1">
    <citation type="journal article" date="2015" name="Int. J. Syst. Evol. Microbiol.">
        <title>Hyunsoonleella pacifica sp. nov., isolated from seawater of South Pacific Gyre.</title>
        <authorList>
            <person name="Gao X."/>
            <person name="Zhang Z."/>
            <person name="Dai X."/>
            <person name="Zhang X.H."/>
        </authorList>
    </citation>
    <scope>NUCLEOTIDE SEQUENCE [LARGE SCALE GENOMIC DNA]</scope>
    <source>
        <strain evidence="3 4">SW033</strain>
    </source>
</reference>
<organism evidence="3 4">
    <name type="scientific">Hyunsoonleella pacifica</name>
    <dbReference type="NCBI Taxonomy" id="1080224"/>
    <lineage>
        <taxon>Bacteria</taxon>
        <taxon>Pseudomonadati</taxon>
        <taxon>Bacteroidota</taxon>
        <taxon>Flavobacteriia</taxon>
        <taxon>Flavobacteriales</taxon>
        <taxon>Flavobacteriaceae</taxon>
    </lineage>
</organism>
<keyword evidence="2" id="KW-0732">Signal</keyword>
<evidence type="ECO:0000256" key="2">
    <source>
        <dbReference type="SAM" id="SignalP"/>
    </source>
</evidence>
<evidence type="ECO:0000313" key="3">
    <source>
        <dbReference type="EMBL" id="TBN17876.1"/>
    </source>
</evidence>